<dbReference type="InterPro" id="IPR016152">
    <property type="entry name" value="PTrfase/Anion_transptr"/>
</dbReference>
<dbReference type="RefSeq" id="WP_146600747.1">
    <property type="nucleotide sequence ID" value="NZ_SJPY01000005.1"/>
</dbReference>
<dbReference type="SUPFAM" id="SSF55804">
    <property type="entry name" value="Phoshotransferase/anion transport protein"/>
    <property type="match status" value="1"/>
</dbReference>
<proteinExistence type="predicted"/>
<dbReference type="PANTHER" id="PTHR47738">
    <property type="entry name" value="PTS SYSTEM FRUCTOSE-LIKE EIIA COMPONENT-RELATED"/>
    <property type="match status" value="1"/>
</dbReference>
<dbReference type="Proteomes" id="UP000315471">
    <property type="component" value="Unassembled WGS sequence"/>
</dbReference>
<dbReference type="InterPro" id="IPR002178">
    <property type="entry name" value="PTS_EIIA_type-2_dom"/>
</dbReference>
<dbReference type="Pfam" id="PF00359">
    <property type="entry name" value="PTS_EIIA_2"/>
    <property type="match status" value="1"/>
</dbReference>
<evidence type="ECO:0000259" key="1">
    <source>
        <dbReference type="PROSITE" id="PS51094"/>
    </source>
</evidence>
<dbReference type="PROSITE" id="PS51094">
    <property type="entry name" value="PTS_EIIA_TYPE_2"/>
    <property type="match status" value="1"/>
</dbReference>
<dbReference type="OrthoDB" id="9782569at2"/>
<feature type="domain" description="PTS EIIA type-2" evidence="1">
    <location>
        <begin position="24"/>
        <end position="170"/>
    </location>
</feature>
<name>A0A5C6DTV8_9BACT</name>
<dbReference type="AlphaFoldDB" id="A0A5C6DTV8"/>
<organism evidence="2 3">
    <name type="scientific">Novipirellula aureliae</name>
    <dbReference type="NCBI Taxonomy" id="2527966"/>
    <lineage>
        <taxon>Bacteria</taxon>
        <taxon>Pseudomonadati</taxon>
        <taxon>Planctomycetota</taxon>
        <taxon>Planctomycetia</taxon>
        <taxon>Pirellulales</taxon>
        <taxon>Pirellulaceae</taxon>
        <taxon>Novipirellula</taxon>
    </lineage>
</organism>
<accession>A0A5C6DTV8</accession>
<dbReference type="EMBL" id="SJPY01000005">
    <property type="protein sequence ID" value="TWU40132.1"/>
    <property type="molecule type" value="Genomic_DNA"/>
</dbReference>
<sequence length="173" mass="18922">MESSTYQPTQSSDPAVEPGLSFSNVFHADCIMVLGDGETKSSVIAQLVKRLAKNGRLCPSQDDFVAHRIKYRESLASTAFGRGLAFPHLRTPYVDDFIGAIGILPSGISFDSNDGAKTKLVFLTLSPYASRQHHTQLLSRLVSLLSNKAAAVRLLHNVNPTVFHRILCSFDSM</sequence>
<dbReference type="InterPro" id="IPR051541">
    <property type="entry name" value="PTS_SugarTrans_NitroReg"/>
</dbReference>
<dbReference type="PANTHER" id="PTHR47738:SF2">
    <property type="entry name" value="PTS SYSTEM FRUCTOSE-LIKE EIIA COMPONENT"/>
    <property type="match status" value="1"/>
</dbReference>
<protein>
    <submittedName>
        <fullName evidence="2">PTS system mannose-specific EIIBCA component</fullName>
    </submittedName>
</protein>
<evidence type="ECO:0000313" key="2">
    <source>
        <dbReference type="EMBL" id="TWU40132.1"/>
    </source>
</evidence>
<reference evidence="2 3" key="1">
    <citation type="submission" date="2019-02" db="EMBL/GenBank/DDBJ databases">
        <title>Deep-cultivation of Planctomycetes and their phenomic and genomic characterization uncovers novel biology.</title>
        <authorList>
            <person name="Wiegand S."/>
            <person name="Jogler M."/>
            <person name="Boedeker C."/>
            <person name="Pinto D."/>
            <person name="Vollmers J."/>
            <person name="Rivas-Marin E."/>
            <person name="Kohn T."/>
            <person name="Peeters S.H."/>
            <person name="Heuer A."/>
            <person name="Rast P."/>
            <person name="Oberbeckmann S."/>
            <person name="Bunk B."/>
            <person name="Jeske O."/>
            <person name="Meyerdierks A."/>
            <person name="Storesund J.E."/>
            <person name="Kallscheuer N."/>
            <person name="Luecker S."/>
            <person name="Lage O.M."/>
            <person name="Pohl T."/>
            <person name="Merkel B.J."/>
            <person name="Hornburger P."/>
            <person name="Mueller R.-W."/>
            <person name="Bruemmer F."/>
            <person name="Labrenz M."/>
            <person name="Spormann A.M."/>
            <person name="Op Den Camp H."/>
            <person name="Overmann J."/>
            <person name="Amann R."/>
            <person name="Jetten M.S.M."/>
            <person name="Mascher T."/>
            <person name="Medema M.H."/>
            <person name="Devos D.P."/>
            <person name="Kaster A.-K."/>
            <person name="Ovreas L."/>
            <person name="Rohde M."/>
            <person name="Galperin M.Y."/>
            <person name="Jogler C."/>
        </authorList>
    </citation>
    <scope>NUCLEOTIDE SEQUENCE [LARGE SCALE GENOMIC DNA]</scope>
    <source>
        <strain evidence="2 3">Q31b</strain>
    </source>
</reference>
<comment type="caution">
    <text evidence="2">The sequence shown here is derived from an EMBL/GenBank/DDBJ whole genome shotgun (WGS) entry which is preliminary data.</text>
</comment>
<dbReference type="Gene3D" id="3.40.930.10">
    <property type="entry name" value="Mannitol-specific EII, Chain A"/>
    <property type="match status" value="1"/>
</dbReference>
<evidence type="ECO:0000313" key="3">
    <source>
        <dbReference type="Proteomes" id="UP000315471"/>
    </source>
</evidence>
<keyword evidence="3" id="KW-1185">Reference proteome</keyword>
<gene>
    <name evidence="2" type="primary">manP_1</name>
    <name evidence="2" type="ORF">Q31b_34770</name>
</gene>